<dbReference type="PROSITE" id="PS50968">
    <property type="entry name" value="BIOTINYL_LIPOYL"/>
    <property type="match status" value="1"/>
</dbReference>
<dbReference type="InterPro" id="IPR001882">
    <property type="entry name" value="Biotin_BS"/>
</dbReference>
<dbReference type="FunFam" id="2.40.50.100:FF:000003">
    <property type="entry name" value="Acetyl-CoA carboxylase biotin carboxyl carrier protein"/>
    <property type="match status" value="1"/>
</dbReference>
<dbReference type="PROSITE" id="PS00188">
    <property type="entry name" value="BIOTIN"/>
    <property type="match status" value="1"/>
</dbReference>
<accession>A0A2N1PNM9</accession>
<dbReference type="AlphaFoldDB" id="A0A2N1PNM9"/>
<sequence>MLKKYDLTINGKQFEVAINEVGYTTAKVTVNGNPYEIEMTHEEQKDMIPKLVRSNSPSPGVLPREPVTTSPSQLRKSDVVTAPMPGLILEILVNQGDSVKAGQLLLKMEAMKMENEIRSPVDGIVREIKIKASQDVLEGDVLMLFQS</sequence>
<dbReference type="InterPro" id="IPR011053">
    <property type="entry name" value="Single_hybrid_motif"/>
</dbReference>
<dbReference type="InterPro" id="IPR000089">
    <property type="entry name" value="Biotin_lipoyl"/>
</dbReference>
<dbReference type="PANTHER" id="PTHR45266">
    <property type="entry name" value="OXALOACETATE DECARBOXYLASE ALPHA CHAIN"/>
    <property type="match status" value="1"/>
</dbReference>
<dbReference type="CDD" id="cd06850">
    <property type="entry name" value="biotinyl_domain"/>
    <property type="match status" value="1"/>
</dbReference>
<dbReference type="Gene3D" id="2.40.50.100">
    <property type="match status" value="1"/>
</dbReference>
<comment type="caution">
    <text evidence="4">The sequence shown here is derived from an EMBL/GenBank/DDBJ whole genome shotgun (WGS) entry which is preliminary data.</text>
</comment>
<evidence type="ECO:0000259" key="3">
    <source>
        <dbReference type="PROSITE" id="PS50968"/>
    </source>
</evidence>
<name>A0A2N1PNM9_9BACT</name>
<evidence type="ECO:0000256" key="1">
    <source>
        <dbReference type="ARBA" id="ARBA00023267"/>
    </source>
</evidence>
<evidence type="ECO:0000313" key="5">
    <source>
        <dbReference type="Proteomes" id="UP000233256"/>
    </source>
</evidence>
<dbReference type="InterPro" id="IPR050709">
    <property type="entry name" value="Biotin_Carboxyl_Carrier/Decarb"/>
</dbReference>
<reference evidence="4 5" key="1">
    <citation type="journal article" date="2017" name="ISME J.">
        <title>Potential for microbial H2 and metal transformations associated with novel bacteria and archaea in deep terrestrial subsurface sediments.</title>
        <authorList>
            <person name="Hernsdorf A.W."/>
            <person name="Amano Y."/>
            <person name="Miyakawa K."/>
            <person name="Ise K."/>
            <person name="Suzuki Y."/>
            <person name="Anantharaman K."/>
            <person name="Probst A."/>
            <person name="Burstein D."/>
            <person name="Thomas B.C."/>
            <person name="Banfield J.F."/>
        </authorList>
    </citation>
    <scope>NUCLEOTIDE SEQUENCE [LARGE SCALE GENOMIC DNA]</scope>
    <source>
        <strain evidence="4">HGW-Wallbacteria-1</strain>
    </source>
</reference>
<gene>
    <name evidence="4" type="ORF">CVV64_11505</name>
</gene>
<proteinExistence type="predicted"/>
<protein>
    <submittedName>
        <fullName evidence="4">Acetyl-CoA carboxylase biotin carboxyl carrier protein subunit</fullName>
    </submittedName>
</protein>
<keyword evidence="1" id="KW-0092">Biotin</keyword>
<feature type="domain" description="Lipoyl-binding" evidence="3">
    <location>
        <begin position="71"/>
        <end position="146"/>
    </location>
</feature>
<dbReference type="SUPFAM" id="SSF51230">
    <property type="entry name" value="Single hybrid motif"/>
    <property type="match status" value="1"/>
</dbReference>
<feature type="region of interest" description="Disordered" evidence="2">
    <location>
        <begin position="51"/>
        <end position="75"/>
    </location>
</feature>
<dbReference type="Pfam" id="PF00364">
    <property type="entry name" value="Biotin_lipoyl"/>
    <property type="match status" value="1"/>
</dbReference>
<organism evidence="4 5">
    <name type="scientific">Candidatus Wallbacteria bacterium HGW-Wallbacteria-1</name>
    <dbReference type="NCBI Taxonomy" id="2013854"/>
    <lineage>
        <taxon>Bacteria</taxon>
        <taxon>Candidatus Walliibacteriota</taxon>
    </lineage>
</organism>
<dbReference type="EMBL" id="PGXC01000009">
    <property type="protein sequence ID" value="PKK89953.1"/>
    <property type="molecule type" value="Genomic_DNA"/>
</dbReference>
<evidence type="ECO:0000313" key="4">
    <source>
        <dbReference type="EMBL" id="PKK89953.1"/>
    </source>
</evidence>
<evidence type="ECO:0000256" key="2">
    <source>
        <dbReference type="SAM" id="MobiDB-lite"/>
    </source>
</evidence>
<dbReference type="PANTHER" id="PTHR45266:SF3">
    <property type="entry name" value="OXALOACETATE DECARBOXYLASE ALPHA CHAIN"/>
    <property type="match status" value="1"/>
</dbReference>
<dbReference type="Proteomes" id="UP000233256">
    <property type="component" value="Unassembled WGS sequence"/>
</dbReference>